<proteinExistence type="predicted"/>
<name>A0A0F9LS47_9ZZZZ</name>
<dbReference type="EMBL" id="LAZR01011784">
    <property type="protein sequence ID" value="KKM59867.1"/>
    <property type="molecule type" value="Genomic_DNA"/>
</dbReference>
<dbReference type="AlphaFoldDB" id="A0A0F9LS47"/>
<evidence type="ECO:0000313" key="1">
    <source>
        <dbReference type="EMBL" id="KKM59867.1"/>
    </source>
</evidence>
<feature type="non-terminal residue" evidence="1">
    <location>
        <position position="116"/>
    </location>
</feature>
<dbReference type="SUPFAM" id="SSF52402">
    <property type="entry name" value="Adenine nucleotide alpha hydrolases-like"/>
    <property type="match status" value="1"/>
</dbReference>
<sequence>MNHVVSLSGGTASAFAAERVIERVGISNVMLWFADTKWEDEDLYRFLGDLEKRWGKAIMRTEDGRTPLQVAEDKKIIPNQRRAPCSFVLKIQPFTRWLKKQPKPITVYLGLDWTEP</sequence>
<protein>
    <recommendedName>
        <fullName evidence="2">Phosphoadenosine phosphosulphate reductase domain-containing protein</fullName>
    </recommendedName>
</protein>
<dbReference type="InterPro" id="IPR014729">
    <property type="entry name" value="Rossmann-like_a/b/a_fold"/>
</dbReference>
<organism evidence="1">
    <name type="scientific">marine sediment metagenome</name>
    <dbReference type="NCBI Taxonomy" id="412755"/>
    <lineage>
        <taxon>unclassified sequences</taxon>
        <taxon>metagenomes</taxon>
        <taxon>ecological metagenomes</taxon>
    </lineage>
</organism>
<accession>A0A0F9LS47</accession>
<reference evidence="1" key="1">
    <citation type="journal article" date="2015" name="Nature">
        <title>Complex archaea that bridge the gap between prokaryotes and eukaryotes.</title>
        <authorList>
            <person name="Spang A."/>
            <person name="Saw J.H."/>
            <person name="Jorgensen S.L."/>
            <person name="Zaremba-Niedzwiedzka K."/>
            <person name="Martijn J."/>
            <person name="Lind A.E."/>
            <person name="van Eijk R."/>
            <person name="Schleper C."/>
            <person name="Guy L."/>
            <person name="Ettema T.J."/>
        </authorList>
    </citation>
    <scope>NUCLEOTIDE SEQUENCE</scope>
</reference>
<evidence type="ECO:0008006" key="2">
    <source>
        <dbReference type="Google" id="ProtNLM"/>
    </source>
</evidence>
<comment type="caution">
    <text evidence="1">The sequence shown here is derived from an EMBL/GenBank/DDBJ whole genome shotgun (WGS) entry which is preliminary data.</text>
</comment>
<gene>
    <name evidence="1" type="ORF">LCGC14_1547520</name>
</gene>
<dbReference type="Gene3D" id="3.40.50.620">
    <property type="entry name" value="HUPs"/>
    <property type="match status" value="1"/>
</dbReference>